<dbReference type="InterPro" id="IPR035709">
    <property type="entry name" value="YoaB-like"/>
</dbReference>
<dbReference type="OMA" id="GEMNAVW"/>
<dbReference type="CDD" id="cd06150">
    <property type="entry name" value="YjgF_YER057c_UK114_like_2"/>
    <property type="match status" value="1"/>
</dbReference>
<accession>A0A7W4FEB9</accession>
<dbReference type="AlphaFoldDB" id="A0A7W4FEB9"/>
<dbReference type="PANTHER" id="PTHR47328">
    <property type="match status" value="1"/>
</dbReference>
<protein>
    <submittedName>
        <fullName evidence="1">RidA family protein</fullName>
    </submittedName>
</protein>
<dbReference type="PANTHER" id="PTHR47328:SF1">
    <property type="entry name" value="RUTC FAMILY PROTEIN YOAB"/>
    <property type="match status" value="1"/>
</dbReference>
<reference evidence="1 2" key="1">
    <citation type="submission" date="2020-04" db="EMBL/GenBank/DDBJ databases">
        <title>Description of novel Gluconacetobacter.</title>
        <authorList>
            <person name="Sombolestani A."/>
        </authorList>
    </citation>
    <scope>NUCLEOTIDE SEQUENCE [LARGE SCALE GENOMIC DNA]</scope>
    <source>
        <strain evidence="1 2">LMG 7603</strain>
    </source>
</reference>
<sequence>MSKIIRTEPNAILSKVVEYHGFLFTQGFVARDLTGDATTQTRDILEQIDEALELHGTDKTRLLQAQIWLKDIADRDDLNAVWSAWLPKDGAPARACVQAVMANPAMLVEIMVICTK</sequence>
<dbReference type="EMBL" id="JABEQG010000010">
    <property type="protein sequence ID" value="MBB2156201.1"/>
    <property type="molecule type" value="Genomic_DNA"/>
</dbReference>
<name>A0A7W4FEB9_GLUDI</name>
<dbReference type="SUPFAM" id="SSF55298">
    <property type="entry name" value="YjgF-like"/>
    <property type="match status" value="1"/>
</dbReference>
<proteinExistence type="predicted"/>
<dbReference type="Proteomes" id="UP000550787">
    <property type="component" value="Unassembled WGS sequence"/>
</dbReference>
<dbReference type="InterPro" id="IPR006175">
    <property type="entry name" value="YjgF/YER057c/UK114"/>
</dbReference>
<dbReference type="Pfam" id="PF01042">
    <property type="entry name" value="Ribonuc_L-PSP"/>
    <property type="match status" value="1"/>
</dbReference>
<comment type="caution">
    <text evidence="1">The sequence shown here is derived from an EMBL/GenBank/DDBJ whole genome shotgun (WGS) entry which is preliminary data.</text>
</comment>
<evidence type="ECO:0000313" key="1">
    <source>
        <dbReference type="EMBL" id="MBB2156201.1"/>
    </source>
</evidence>
<dbReference type="RefSeq" id="WP_012223807.1">
    <property type="nucleotide sequence ID" value="NZ_JABEQG010000010.1"/>
</dbReference>
<evidence type="ECO:0000313" key="2">
    <source>
        <dbReference type="Proteomes" id="UP000550787"/>
    </source>
</evidence>
<gene>
    <name evidence="1" type="ORF">HLH33_07745</name>
</gene>
<dbReference type="InterPro" id="IPR035959">
    <property type="entry name" value="RutC-like_sf"/>
</dbReference>
<dbReference type="Gene3D" id="3.30.1330.40">
    <property type="entry name" value="RutC-like"/>
    <property type="match status" value="1"/>
</dbReference>
<organism evidence="1 2">
    <name type="scientific">Gluconacetobacter diazotrophicus</name>
    <name type="common">Acetobacter diazotrophicus</name>
    <dbReference type="NCBI Taxonomy" id="33996"/>
    <lineage>
        <taxon>Bacteria</taxon>
        <taxon>Pseudomonadati</taxon>
        <taxon>Pseudomonadota</taxon>
        <taxon>Alphaproteobacteria</taxon>
        <taxon>Acetobacterales</taxon>
        <taxon>Acetobacteraceae</taxon>
        <taxon>Gluconacetobacter</taxon>
    </lineage>
</organism>